<evidence type="ECO:0000313" key="1">
    <source>
        <dbReference type="EMBL" id="CAF1350399.1"/>
    </source>
</evidence>
<reference evidence="1" key="1">
    <citation type="submission" date="2021-02" db="EMBL/GenBank/DDBJ databases">
        <authorList>
            <person name="Nowell W R."/>
        </authorList>
    </citation>
    <scope>NUCLEOTIDE SEQUENCE</scope>
</reference>
<dbReference type="Proteomes" id="UP000681722">
    <property type="component" value="Unassembled WGS sequence"/>
</dbReference>
<dbReference type="EMBL" id="CAJOBC010064076">
    <property type="protein sequence ID" value="CAF4219934.1"/>
    <property type="molecule type" value="Genomic_DNA"/>
</dbReference>
<dbReference type="AlphaFoldDB" id="A0A815H7S0"/>
<gene>
    <name evidence="1" type="ORF">GPM918_LOCUS30880</name>
    <name evidence="2" type="ORF">SRO942_LOCUS31507</name>
</gene>
<comment type="caution">
    <text evidence="1">The sequence shown here is derived from an EMBL/GenBank/DDBJ whole genome shotgun (WGS) entry which is preliminary data.</text>
</comment>
<name>A0A815H7S0_9BILA</name>
<dbReference type="EMBL" id="CAJNOQ010014882">
    <property type="protein sequence ID" value="CAF1350399.1"/>
    <property type="molecule type" value="Genomic_DNA"/>
</dbReference>
<organism evidence="1 3">
    <name type="scientific">Didymodactylos carnosus</name>
    <dbReference type="NCBI Taxonomy" id="1234261"/>
    <lineage>
        <taxon>Eukaryota</taxon>
        <taxon>Metazoa</taxon>
        <taxon>Spiralia</taxon>
        <taxon>Gnathifera</taxon>
        <taxon>Rotifera</taxon>
        <taxon>Eurotatoria</taxon>
        <taxon>Bdelloidea</taxon>
        <taxon>Philodinida</taxon>
        <taxon>Philodinidae</taxon>
        <taxon>Didymodactylos</taxon>
    </lineage>
</organism>
<dbReference type="Proteomes" id="UP000663829">
    <property type="component" value="Unassembled WGS sequence"/>
</dbReference>
<evidence type="ECO:0000313" key="3">
    <source>
        <dbReference type="Proteomes" id="UP000663829"/>
    </source>
</evidence>
<protein>
    <submittedName>
        <fullName evidence="1">Uncharacterized protein</fullName>
    </submittedName>
</protein>
<keyword evidence="3" id="KW-1185">Reference proteome</keyword>
<accession>A0A815H7S0</accession>
<sequence length="239" mass="27158">MKTARIANRLERDLCINKVRDSPKCGKTAAFSCLASANTNHTPYWNGYVDAIKPTISENTELINSSYNGAECNFNFTVYDTTKGVGKPVYTFLNKSWNCGANILLYESRYAQGKPLPSQYILTELCKMFFRTLGTRYKNEFEKHARDEEYEVYFTTEDEFVHSSQNMSITTTNKRVASISISRAENSKSSIIDTFHTILTTQVSNVHLDQFIGPVQSDISLENDFTVTKKMISVSKMSY</sequence>
<proteinExistence type="predicted"/>
<evidence type="ECO:0000313" key="2">
    <source>
        <dbReference type="EMBL" id="CAF4219934.1"/>
    </source>
</evidence>